<gene>
    <name evidence="2" type="ORF">PAC_09767</name>
</gene>
<name>A0A1L7X4B9_9HELO</name>
<evidence type="ECO:0000313" key="2">
    <source>
        <dbReference type="EMBL" id="CZR59873.1"/>
    </source>
</evidence>
<dbReference type="PANTHER" id="PTHR35567:SF3">
    <property type="entry name" value="MALATE DEHYDROGENASE"/>
    <property type="match status" value="1"/>
</dbReference>
<accession>A0A1L7X4B9</accession>
<feature type="signal peptide" evidence="1">
    <location>
        <begin position="1"/>
        <end position="22"/>
    </location>
</feature>
<dbReference type="Proteomes" id="UP000184330">
    <property type="component" value="Unassembled WGS sequence"/>
</dbReference>
<organism evidence="2 3">
    <name type="scientific">Phialocephala subalpina</name>
    <dbReference type="NCBI Taxonomy" id="576137"/>
    <lineage>
        <taxon>Eukaryota</taxon>
        <taxon>Fungi</taxon>
        <taxon>Dikarya</taxon>
        <taxon>Ascomycota</taxon>
        <taxon>Pezizomycotina</taxon>
        <taxon>Leotiomycetes</taxon>
        <taxon>Helotiales</taxon>
        <taxon>Mollisiaceae</taxon>
        <taxon>Phialocephala</taxon>
        <taxon>Phialocephala fortinii species complex</taxon>
    </lineage>
</organism>
<evidence type="ECO:0000256" key="1">
    <source>
        <dbReference type="SAM" id="SignalP"/>
    </source>
</evidence>
<dbReference type="Pfam" id="PF11937">
    <property type="entry name" value="DUF3455"/>
    <property type="match status" value="1"/>
</dbReference>
<dbReference type="EMBL" id="FJOG01000014">
    <property type="protein sequence ID" value="CZR59873.1"/>
    <property type="molecule type" value="Genomic_DNA"/>
</dbReference>
<proteinExistence type="predicted"/>
<evidence type="ECO:0000313" key="3">
    <source>
        <dbReference type="Proteomes" id="UP000184330"/>
    </source>
</evidence>
<feature type="chain" id="PRO_5013222283" description="Malate dehydrogenase" evidence="1">
    <location>
        <begin position="23"/>
        <end position="231"/>
    </location>
</feature>
<dbReference type="PANTHER" id="PTHR35567">
    <property type="entry name" value="MALATE DEHYDROGENASE (AFU_ORTHOLOGUE AFUA_2G13800)"/>
    <property type="match status" value="1"/>
</dbReference>
<protein>
    <recommendedName>
        <fullName evidence="4">Malate dehydrogenase</fullName>
    </recommendedName>
</protein>
<keyword evidence="3" id="KW-1185">Reference proteome</keyword>
<keyword evidence="1" id="KW-0732">Signal</keyword>
<evidence type="ECO:0008006" key="4">
    <source>
        <dbReference type="Google" id="ProtNLM"/>
    </source>
</evidence>
<dbReference type="OrthoDB" id="1859733at2759"/>
<dbReference type="InterPro" id="IPR021851">
    <property type="entry name" value="DUF3455"/>
</dbReference>
<reference evidence="2 3" key="1">
    <citation type="submission" date="2016-03" db="EMBL/GenBank/DDBJ databases">
        <authorList>
            <person name="Ploux O."/>
        </authorList>
    </citation>
    <scope>NUCLEOTIDE SEQUENCE [LARGE SCALE GENOMIC DNA]</scope>
    <source>
        <strain evidence="2 3">UAMH 11012</strain>
    </source>
</reference>
<dbReference type="AlphaFoldDB" id="A0A1L7X4B9"/>
<sequence>MPSVRALLAGFLAIALVQVSTASPIPDPAVAAADCLPTKAVGTTPTIPSSGNTPDLPTTNLTLAYVAIGRGIQNYTCSAVGAVPSALGAIATLYDATSLAFQSESAVHTIPPLAVYMPLPTGDLALAAGVFKPLGHHYFDAAGTPTFDLTAVNKILFGGKSGDVKAPSTANVGPMGTGAVDWLQLTKKATYTSVGTSVAYRVVTAGGSAPANCSSTDLISVPYAAEYWFYA</sequence>